<reference evidence="2" key="1">
    <citation type="submission" date="2022-11" db="UniProtKB">
        <authorList>
            <consortium name="WormBaseParasite"/>
        </authorList>
    </citation>
    <scope>IDENTIFICATION</scope>
</reference>
<evidence type="ECO:0000313" key="2">
    <source>
        <dbReference type="WBParaSite" id="nRc.2.0.1.t21880-RA"/>
    </source>
</evidence>
<dbReference type="WBParaSite" id="nRc.2.0.1.t21880-RA">
    <property type="protein sequence ID" value="nRc.2.0.1.t21880-RA"/>
    <property type="gene ID" value="nRc.2.0.1.g21880"/>
</dbReference>
<dbReference type="Proteomes" id="UP000887565">
    <property type="component" value="Unplaced"/>
</dbReference>
<evidence type="ECO:0000313" key="1">
    <source>
        <dbReference type="Proteomes" id="UP000887565"/>
    </source>
</evidence>
<name>A0A915J6W5_ROMCU</name>
<organism evidence="1 2">
    <name type="scientific">Romanomermis culicivorax</name>
    <name type="common">Nematode worm</name>
    <dbReference type="NCBI Taxonomy" id="13658"/>
    <lineage>
        <taxon>Eukaryota</taxon>
        <taxon>Metazoa</taxon>
        <taxon>Ecdysozoa</taxon>
        <taxon>Nematoda</taxon>
        <taxon>Enoplea</taxon>
        <taxon>Dorylaimia</taxon>
        <taxon>Mermithida</taxon>
        <taxon>Mermithoidea</taxon>
        <taxon>Mermithidae</taxon>
        <taxon>Romanomermis</taxon>
    </lineage>
</organism>
<sequence length="115" mass="12495">MDVVPVKPAAPLPPMAPIVDLRIYLATPAVLPGPPIITTVAAARYNQQWQALAAALNAYHFPSPPPGMLFPEHHWMDYLETLKEEIQRILLPQPTPAAPAPQIAQMAPAASCYQP</sequence>
<keyword evidence="1" id="KW-1185">Reference proteome</keyword>
<accession>A0A915J6W5</accession>
<dbReference type="AlphaFoldDB" id="A0A915J6W5"/>
<proteinExistence type="predicted"/>
<protein>
    <submittedName>
        <fullName evidence="2">Uncharacterized protein</fullName>
    </submittedName>
</protein>